<organism evidence="7 8">
    <name type="scientific">Pseudocohnilembus persalinus</name>
    <name type="common">Ciliate</name>
    <dbReference type="NCBI Taxonomy" id="266149"/>
    <lineage>
        <taxon>Eukaryota</taxon>
        <taxon>Sar</taxon>
        <taxon>Alveolata</taxon>
        <taxon>Ciliophora</taxon>
        <taxon>Intramacronucleata</taxon>
        <taxon>Oligohymenophorea</taxon>
        <taxon>Scuticociliatia</taxon>
        <taxon>Philasterida</taxon>
        <taxon>Pseudocohnilembidae</taxon>
        <taxon>Pseudocohnilembus</taxon>
    </lineage>
</organism>
<dbReference type="Proteomes" id="UP000054937">
    <property type="component" value="Unassembled WGS sequence"/>
</dbReference>
<protein>
    <recommendedName>
        <fullName evidence="6">EamA domain-containing protein</fullName>
    </recommendedName>
</protein>
<evidence type="ECO:0000256" key="3">
    <source>
        <dbReference type="ARBA" id="ARBA00022989"/>
    </source>
</evidence>
<proteinExistence type="predicted"/>
<dbReference type="EMBL" id="LDAU01000155">
    <property type="protein sequence ID" value="KRX02375.1"/>
    <property type="molecule type" value="Genomic_DNA"/>
</dbReference>
<name>A0A0V0QJG9_PSEPJ</name>
<feature type="transmembrane region" description="Helical" evidence="5">
    <location>
        <begin position="81"/>
        <end position="98"/>
    </location>
</feature>
<dbReference type="OMA" id="QIIFIRM"/>
<feature type="domain" description="EamA" evidence="6">
    <location>
        <begin position="180"/>
        <end position="312"/>
    </location>
</feature>
<reference evidence="7 8" key="1">
    <citation type="journal article" date="2015" name="Sci. Rep.">
        <title>Genome of the facultative scuticociliatosis pathogen Pseudocohnilembus persalinus provides insight into its virulence through horizontal gene transfer.</title>
        <authorList>
            <person name="Xiong J."/>
            <person name="Wang G."/>
            <person name="Cheng J."/>
            <person name="Tian M."/>
            <person name="Pan X."/>
            <person name="Warren A."/>
            <person name="Jiang C."/>
            <person name="Yuan D."/>
            <person name="Miao W."/>
        </authorList>
    </citation>
    <scope>NUCLEOTIDE SEQUENCE [LARGE SCALE GENOMIC DNA]</scope>
    <source>
        <strain evidence="7">36N120E</strain>
    </source>
</reference>
<keyword evidence="4 5" id="KW-0472">Membrane</keyword>
<feature type="transmembrane region" description="Helical" evidence="5">
    <location>
        <begin position="20"/>
        <end position="37"/>
    </location>
</feature>
<evidence type="ECO:0000256" key="2">
    <source>
        <dbReference type="ARBA" id="ARBA00022692"/>
    </source>
</evidence>
<evidence type="ECO:0000259" key="6">
    <source>
        <dbReference type="Pfam" id="PF00892"/>
    </source>
</evidence>
<dbReference type="InterPro" id="IPR000620">
    <property type="entry name" value="EamA_dom"/>
</dbReference>
<feature type="transmembrane region" description="Helical" evidence="5">
    <location>
        <begin position="43"/>
        <end position="61"/>
    </location>
</feature>
<dbReference type="SUPFAM" id="SSF103481">
    <property type="entry name" value="Multidrug resistance efflux transporter EmrE"/>
    <property type="match status" value="2"/>
</dbReference>
<dbReference type="GO" id="GO:0016020">
    <property type="term" value="C:membrane"/>
    <property type="evidence" value="ECO:0007669"/>
    <property type="project" value="UniProtKB-SubCell"/>
</dbReference>
<dbReference type="OrthoDB" id="300255at2759"/>
<evidence type="ECO:0000313" key="8">
    <source>
        <dbReference type="Proteomes" id="UP000054937"/>
    </source>
</evidence>
<comment type="caution">
    <text evidence="7">The sequence shown here is derived from an EMBL/GenBank/DDBJ whole genome shotgun (WGS) entry which is preliminary data.</text>
</comment>
<evidence type="ECO:0000256" key="5">
    <source>
        <dbReference type="SAM" id="Phobius"/>
    </source>
</evidence>
<sequence length="343" mass="38604">MAIREKAFQFQALNSNRYGLTLMFLSAFVGSMIPLFSKLSSLNPYQCISFCGLVQFILNYYTMKKIKVPFYYKSKLTNLKFYIRSLIGVCTFTCVLTATQKLSISEAMSIIFTNPILTGILGAIFQGEPFKLLEIIVSIFGLLGIVLIFKPPVVIDTIGLSFLLEESQLVVRDLNQVFLGRICALLAVFFMSLIFLIMRSFSQGEQISSIAPSQYFATASVLVPCLFMIQFGVQMPGVFDVFCLVMQGILQFFNQIFMQEGLKNIKAGKGAVVNYTQILYSLLFDIFIFKSKIDMLTLLGITSILTSAGFLFYKNWVQEIGSDGTTRQYKFSNLSRQSIISLK</sequence>
<feature type="transmembrane region" description="Helical" evidence="5">
    <location>
        <begin position="132"/>
        <end position="149"/>
    </location>
</feature>
<evidence type="ECO:0000256" key="1">
    <source>
        <dbReference type="ARBA" id="ARBA00004141"/>
    </source>
</evidence>
<evidence type="ECO:0000256" key="4">
    <source>
        <dbReference type="ARBA" id="ARBA00023136"/>
    </source>
</evidence>
<keyword evidence="2 5" id="KW-0812">Transmembrane</keyword>
<gene>
    <name evidence="7" type="ORF">PPERSA_09992</name>
</gene>
<dbReference type="PANTHER" id="PTHR22911">
    <property type="entry name" value="ACYL-MALONYL CONDENSING ENZYME-RELATED"/>
    <property type="match status" value="1"/>
</dbReference>
<dbReference type="InterPro" id="IPR037185">
    <property type="entry name" value="EmrE-like"/>
</dbReference>
<feature type="transmembrane region" description="Helical" evidence="5">
    <location>
        <begin position="210"/>
        <end position="231"/>
    </location>
</feature>
<feature type="transmembrane region" description="Helical" evidence="5">
    <location>
        <begin position="295"/>
        <end position="313"/>
    </location>
</feature>
<dbReference type="AlphaFoldDB" id="A0A0V0QJG9"/>
<feature type="transmembrane region" description="Helical" evidence="5">
    <location>
        <begin position="104"/>
        <end position="125"/>
    </location>
</feature>
<dbReference type="InParanoid" id="A0A0V0QJG9"/>
<feature type="transmembrane region" description="Helical" evidence="5">
    <location>
        <begin position="178"/>
        <end position="198"/>
    </location>
</feature>
<feature type="domain" description="EamA" evidence="6">
    <location>
        <begin position="18"/>
        <end position="149"/>
    </location>
</feature>
<keyword evidence="8" id="KW-1185">Reference proteome</keyword>
<dbReference type="Pfam" id="PF00892">
    <property type="entry name" value="EamA"/>
    <property type="match status" value="2"/>
</dbReference>
<comment type="subcellular location">
    <subcellularLocation>
        <location evidence="1">Membrane</location>
        <topology evidence="1">Multi-pass membrane protein</topology>
    </subcellularLocation>
</comment>
<keyword evidence="3 5" id="KW-1133">Transmembrane helix</keyword>
<feature type="transmembrane region" description="Helical" evidence="5">
    <location>
        <begin position="237"/>
        <end position="258"/>
    </location>
</feature>
<feature type="transmembrane region" description="Helical" evidence="5">
    <location>
        <begin position="270"/>
        <end position="289"/>
    </location>
</feature>
<evidence type="ECO:0000313" key="7">
    <source>
        <dbReference type="EMBL" id="KRX02375.1"/>
    </source>
</evidence>
<accession>A0A0V0QJG9</accession>
<dbReference type="PANTHER" id="PTHR22911:SF6">
    <property type="entry name" value="SOLUTE CARRIER FAMILY 35 MEMBER G1"/>
    <property type="match status" value="1"/>
</dbReference>